<feature type="transmembrane region" description="Helical" evidence="9">
    <location>
        <begin position="329"/>
        <end position="354"/>
    </location>
</feature>
<dbReference type="InterPro" id="IPR000515">
    <property type="entry name" value="MetI-like"/>
</dbReference>
<comment type="subcellular location">
    <subcellularLocation>
        <location evidence="9">Cell inner membrane</location>
        <topology evidence="9">Multi-pass membrane protein</topology>
    </subcellularLocation>
    <subcellularLocation>
        <location evidence="1">Cell membrane</location>
        <topology evidence="1">Multi-pass membrane protein</topology>
    </subcellularLocation>
</comment>
<dbReference type="Pfam" id="PF11812">
    <property type="entry name" value="DUF3333"/>
    <property type="match status" value="1"/>
</dbReference>
<reference evidence="11 12" key="1">
    <citation type="submission" date="2019-06" db="EMBL/GenBank/DDBJ databases">
        <authorList>
            <person name="Li M."/>
        </authorList>
    </citation>
    <scope>NUCLEOTIDE SEQUENCE [LARGE SCALE GENOMIC DNA]</scope>
    <source>
        <strain evidence="11 12">BGMRC2036</strain>
    </source>
</reference>
<dbReference type="GO" id="GO:0005315">
    <property type="term" value="F:phosphate transmembrane transporter activity"/>
    <property type="evidence" value="ECO:0007669"/>
    <property type="project" value="InterPro"/>
</dbReference>
<accession>A0A506U6H4</accession>
<keyword evidence="6 9" id="KW-0812">Transmembrane</keyword>
<gene>
    <name evidence="11" type="primary">pstA</name>
    <name evidence="11" type="ORF">FJU08_20030</name>
</gene>
<feature type="transmembrane region" description="Helical" evidence="9">
    <location>
        <begin position="31"/>
        <end position="54"/>
    </location>
</feature>
<evidence type="ECO:0000256" key="5">
    <source>
        <dbReference type="ARBA" id="ARBA00022475"/>
    </source>
</evidence>
<dbReference type="NCBIfam" id="TIGR00974">
    <property type="entry name" value="3a0107s02c"/>
    <property type="match status" value="1"/>
</dbReference>
<evidence type="ECO:0000259" key="10">
    <source>
        <dbReference type="PROSITE" id="PS50928"/>
    </source>
</evidence>
<dbReference type="SUPFAM" id="SSF161098">
    <property type="entry name" value="MetI-like"/>
    <property type="match status" value="1"/>
</dbReference>
<dbReference type="PROSITE" id="PS50928">
    <property type="entry name" value="ABC_TM1"/>
    <property type="match status" value="1"/>
</dbReference>
<feature type="transmembrane region" description="Helical" evidence="9">
    <location>
        <begin position="258"/>
        <end position="280"/>
    </location>
</feature>
<evidence type="ECO:0000256" key="3">
    <source>
        <dbReference type="ARBA" id="ARBA00016864"/>
    </source>
</evidence>
<dbReference type="InterPro" id="IPR005672">
    <property type="entry name" value="Phosphate_PstA"/>
</dbReference>
<comment type="similarity">
    <text evidence="2 9">Belongs to the binding-protein-dependent transport system permease family. CysTW subfamily.</text>
</comment>
<dbReference type="InterPro" id="IPR035906">
    <property type="entry name" value="MetI-like_sf"/>
</dbReference>
<dbReference type="AlphaFoldDB" id="A0A506U6H4"/>
<evidence type="ECO:0000256" key="7">
    <source>
        <dbReference type="ARBA" id="ARBA00022989"/>
    </source>
</evidence>
<evidence type="ECO:0000256" key="1">
    <source>
        <dbReference type="ARBA" id="ARBA00004651"/>
    </source>
</evidence>
<evidence type="ECO:0000313" key="12">
    <source>
        <dbReference type="Proteomes" id="UP000318801"/>
    </source>
</evidence>
<feature type="domain" description="ABC transmembrane type-1" evidence="10">
    <location>
        <begin position="213"/>
        <end position="420"/>
    </location>
</feature>
<evidence type="ECO:0000256" key="2">
    <source>
        <dbReference type="ARBA" id="ARBA00007069"/>
    </source>
</evidence>
<feature type="transmembrane region" description="Helical" evidence="9">
    <location>
        <begin position="403"/>
        <end position="423"/>
    </location>
</feature>
<evidence type="ECO:0000256" key="4">
    <source>
        <dbReference type="ARBA" id="ARBA00022448"/>
    </source>
</evidence>
<dbReference type="GO" id="GO:0035435">
    <property type="term" value="P:phosphate ion transmembrane transport"/>
    <property type="evidence" value="ECO:0007669"/>
    <property type="project" value="InterPro"/>
</dbReference>
<comment type="caution">
    <text evidence="11">The sequence shown here is derived from an EMBL/GenBank/DDBJ whole genome shotgun (WGS) entry which is preliminary data.</text>
</comment>
<dbReference type="PANTHER" id="PTHR43470">
    <property type="entry name" value="PHOSPHATE TRANSPORT SYSTEM PERMEASE PROTEIN PSTA-RELATED"/>
    <property type="match status" value="1"/>
</dbReference>
<keyword evidence="4" id="KW-0813">Transport</keyword>
<evidence type="ECO:0000313" key="11">
    <source>
        <dbReference type="EMBL" id="TPW27507.1"/>
    </source>
</evidence>
<dbReference type="Pfam" id="PF00528">
    <property type="entry name" value="BPD_transp_1"/>
    <property type="match status" value="1"/>
</dbReference>
<dbReference type="EMBL" id="VHLG01000017">
    <property type="protein sequence ID" value="TPW27507.1"/>
    <property type="molecule type" value="Genomic_DNA"/>
</dbReference>
<dbReference type="Proteomes" id="UP000318801">
    <property type="component" value="Unassembled WGS sequence"/>
</dbReference>
<sequence length="435" mass="46502">MTNAVDIPVRTMDERQRKRRLKRRYAAERRFRLAGIAAILVGIFFLAALIFNVVERGAGAFRQTVVTLPITFASDLIDPAGQHVNDPERLSTLNYMPLVSQALDQVLGIAPDDRDASRQAMRLISLSARFTLRDMVVADPSLLGRTEPVALLASSALDTIRKGGTAVRPDEVVLKAYIGSLDQQGLLGSRFNTGLFVNGASSRPEAAGIGVAMAGSLSMMAIVLVLSLSIGVGAAIYLEEFAPRNRFTDLIEVNINNLAAVPSIVFGLLGLAVFIGLLGLPRSAALVGGLVLTLMTLPTIIIATRAALAAVPRSIREAALSVGASRVQVVFHHVLPLAMPGILTGTLLGLAQAFGETAPLLLVGMVAFVADYPSSLLDPATALPVQIYMWAGEGQEAFVERTAAAIIVLLMILVAVNLTAALLRRRFARRRQERR</sequence>
<protein>
    <recommendedName>
        <fullName evidence="3 9">Phosphate transport system permease protein PstA</fullName>
    </recommendedName>
</protein>
<dbReference type="OrthoDB" id="9807065at2"/>
<keyword evidence="5 9" id="KW-1003">Cell membrane</keyword>
<dbReference type="Gene3D" id="1.10.3720.10">
    <property type="entry name" value="MetI-like"/>
    <property type="match status" value="1"/>
</dbReference>
<name>A0A506U6H4_9HYPH</name>
<dbReference type="PANTHER" id="PTHR43470:SF5">
    <property type="entry name" value="PHOSPHATE TRANSPORT SYSTEM PERMEASE PROTEIN PSTA"/>
    <property type="match status" value="1"/>
</dbReference>
<dbReference type="RefSeq" id="WP_141150830.1">
    <property type="nucleotide sequence ID" value="NZ_VHLG01000017.1"/>
</dbReference>
<evidence type="ECO:0000256" key="6">
    <source>
        <dbReference type="ARBA" id="ARBA00022692"/>
    </source>
</evidence>
<proteinExistence type="inferred from homology"/>
<dbReference type="InterPro" id="IPR024573">
    <property type="entry name" value="DUF3333"/>
</dbReference>
<dbReference type="GO" id="GO:0005886">
    <property type="term" value="C:plasma membrane"/>
    <property type="evidence" value="ECO:0007669"/>
    <property type="project" value="UniProtKB-SubCell"/>
</dbReference>
<keyword evidence="7 9" id="KW-1133">Transmembrane helix</keyword>
<dbReference type="CDD" id="cd06261">
    <property type="entry name" value="TM_PBP2"/>
    <property type="match status" value="1"/>
</dbReference>
<evidence type="ECO:0000256" key="8">
    <source>
        <dbReference type="ARBA" id="ARBA00023136"/>
    </source>
</evidence>
<feature type="transmembrane region" description="Helical" evidence="9">
    <location>
        <begin position="286"/>
        <end position="308"/>
    </location>
</feature>
<evidence type="ECO:0000256" key="9">
    <source>
        <dbReference type="RuleBase" id="RU363043"/>
    </source>
</evidence>
<keyword evidence="8 9" id="KW-0472">Membrane</keyword>
<keyword evidence="12" id="KW-1185">Reference proteome</keyword>
<feature type="transmembrane region" description="Helical" evidence="9">
    <location>
        <begin position="211"/>
        <end position="238"/>
    </location>
</feature>
<organism evidence="11 12">
    <name type="scientific">Martelella alba</name>
    <dbReference type="NCBI Taxonomy" id="2590451"/>
    <lineage>
        <taxon>Bacteria</taxon>
        <taxon>Pseudomonadati</taxon>
        <taxon>Pseudomonadota</taxon>
        <taxon>Alphaproteobacteria</taxon>
        <taxon>Hyphomicrobiales</taxon>
        <taxon>Aurantimonadaceae</taxon>
        <taxon>Martelella</taxon>
    </lineage>
</organism>